<evidence type="ECO:0000313" key="5">
    <source>
        <dbReference type="Proteomes" id="UP000789572"/>
    </source>
</evidence>
<sequence length="322" mass="36347">MVSSTLLSFISDTFAKLNNNHHPFGGINVVLIGDLAQLPPVNAPNVFYSPVWKIFHPLFLTKSQRQISDPIFFNLLQEIRTGNISDESWNILEQNHMNSLNEGNEDDNEDNGEDSADDADKVHAKLNTTHIVGYRQSADPLITSVKKLNRGEHDLQLIEAYTINLDDQYVNLSITAWLPKNITTTAHINTVNRNDIVDLDGTITEIKDNKLSITAYRLEINNYDHLNLPTNKSCILAAGIVDTKPQQQKNQIFFRISASQHKGDKTATNPFNQCSIFCTHDASQTHLLARTTKLLPRSKVWVTGDFGVDENQLYVQLDNMEY</sequence>
<keyword evidence="1" id="KW-0234">DNA repair</keyword>
<feature type="region of interest" description="Disordered" evidence="2">
    <location>
        <begin position="98"/>
        <end position="117"/>
    </location>
</feature>
<dbReference type="InterPro" id="IPR010285">
    <property type="entry name" value="DNA_helicase_pif1-like_DEAD"/>
</dbReference>
<comment type="catalytic activity">
    <reaction evidence="1">
        <text>ATP + H2O = ADP + phosphate + H(+)</text>
        <dbReference type="Rhea" id="RHEA:13065"/>
        <dbReference type="ChEBI" id="CHEBI:15377"/>
        <dbReference type="ChEBI" id="CHEBI:15378"/>
        <dbReference type="ChEBI" id="CHEBI:30616"/>
        <dbReference type="ChEBI" id="CHEBI:43474"/>
        <dbReference type="ChEBI" id="CHEBI:456216"/>
        <dbReference type="EC" id="5.6.2.3"/>
    </reaction>
</comment>
<reference evidence="4" key="1">
    <citation type="submission" date="2021-06" db="EMBL/GenBank/DDBJ databases">
        <authorList>
            <person name="Kallberg Y."/>
            <person name="Tangrot J."/>
            <person name="Rosling A."/>
        </authorList>
    </citation>
    <scope>NUCLEOTIDE SEQUENCE</scope>
    <source>
        <strain evidence="4">IA702</strain>
    </source>
</reference>
<keyword evidence="1" id="KW-0233">DNA recombination</keyword>
<dbReference type="AlphaFoldDB" id="A0A9N9G246"/>
<proteinExistence type="inferred from homology"/>
<protein>
    <recommendedName>
        <fullName evidence="1">ATP-dependent DNA helicase</fullName>
        <ecNumber evidence="1">5.6.2.3</ecNumber>
    </recommendedName>
</protein>
<evidence type="ECO:0000313" key="4">
    <source>
        <dbReference type="EMBL" id="CAG8576252.1"/>
    </source>
</evidence>
<dbReference type="GO" id="GO:0016787">
    <property type="term" value="F:hydrolase activity"/>
    <property type="evidence" value="ECO:0007669"/>
    <property type="project" value="UniProtKB-KW"/>
</dbReference>
<gene>
    <name evidence="4" type="ORF">POCULU_LOCUS6255</name>
</gene>
<dbReference type="GO" id="GO:0005524">
    <property type="term" value="F:ATP binding"/>
    <property type="evidence" value="ECO:0007669"/>
    <property type="project" value="UniProtKB-KW"/>
</dbReference>
<keyword evidence="1" id="KW-0347">Helicase</keyword>
<keyword evidence="1" id="KW-0227">DNA damage</keyword>
<comment type="caution">
    <text evidence="4">The sequence shown here is derived from an EMBL/GenBank/DDBJ whole genome shotgun (WGS) entry which is preliminary data.</text>
</comment>
<dbReference type="Proteomes" id="UP000789572">
    <property type="component" value="Unassembled WGS sequence"/>
</dbReference>
<dbReference type="GO" id="GO:0006281">
    <property type="term" value="P:DNA repair"/>
    <property type="evidence" value="ECO:0007669"/>
    <property type="project" value="UniProtKB-KW"/>
</dbReference>
<dbReference type="PANTHER" id="PTHR47642">
    <property type="entry name" value="ATP-DEPENDENT DNA HELICASE"/>
    <property type="match status" value="1"/>
</dbReference>
<dbReference type="EC" id="5.6.2.3" evidence="1"/>
<dbReference type="GO" id="GO:0000723">
    <property type="term" value="P:telomere maintenance"/>
    <property type="evidence" value="ECO:0007669"/>
    <property type="project" value="InterPro"/>
</dbReference>
<dbReference type="GO" id="GO:0043139">
    <property type="term" value="F:5'-3' DNA helicase activity"/>
    <property type="evidence" value="ECO:0007669"/>
    <property type="project" value="UniProtKB-EC"/>
</dbReference>
<evidence type="ECO:0000256" key="2">
    <source>
        <dbReference type="SAM" id="MobiDB-lite"/>
    </source>
</evidence>
<feature type="non-terminal residue" evidence="4">
    <location>
        <position position="1"/>
    </location>
</feature>
<keyword evidence="1" id="KW-0067">ATP-binding</keyword>
<keyword evidence="1" id="KW-0378">Hydrolase</keyword>
<dbReference type="OrthoDB" id="432234at2759"/>
<organism evidence="4 5">
    <name type="scientific">Paraglomus occultum</name>
    <dbReference type="NCBI Taxonomy" id="144539"/>
    <lineage>
        <taxon>Eukaryota</taxon>
        <taxon>Fungi</taxon>
        <taxon>Fungi incertae sedis</taxon>
        <taxon>Mucoromycota</taxon>
        <taxon>Glomeromycotina</taxon>
        <taxon>Glomeromycetes</taxon>
        <taxon>Paraglomerales</taxon>
        <taxon>Paraglomeraceae</taxon>
        <taxon>Paraglomus</taxon>
    </lineage>
</organism>
<feature type="compositionally biased region" description="Acidic residues" evidence="2">
    <location>
        <begin position="103"/>
        <end position="117"/>
    </location>
</feature>
<keyword evidence="1" id="KW-0547">Nucleotide-binding</keyword>
<dbReference type="Pfam" id="PF05970">
    <property type="entry name" value="PIF1"/>
    <property type="match status" value="1"/>
</dbReference>
<dbReference type="Gene3D" id="3.40.50.300">
    <property type="entry name" value="P-loop containing nucleotide triphosphate hydrolases"/>
    <property type="match status" value="1"/>
</dbReference>
<name>A0A9N9G246_9GLOM</name>
<dbReference type="InterPro" id="IPR051055">
    <property type="entry name" value="PIF1_helicase"/>
</dbReference>
<keyword evidence="5" id="KW-1185">Reference proteome</keyword>
<comment type="cofactor">
    <cofactor evidence="1">
        <name>Mg(2+)</name>
        <dbReference type="ChEBI" id="CHEBI:18420"/>
    </cofactor>
</comment>
<feature type="domain" description="DNA helicase Pif1-like DEAD-box helicase" evidence="3">
    <location>
        <begin position="9"/>
        <end position="87"/>
    </location>
</feature>
<comment type="similarity">
    <text evidence="1">Belongs to the helicase family.</text>
</comment>
<evidence type="ECO:0000256" key="1">
    <source>
        <dbReference type="RuleBase" id="RU363044"/>
    </source>
</evidence>
<evidence type="ECO:0000259" key="3">
    <source>
        <dbReference type="Pfam" id="PF05970"/>
    </source>
</evidence>
<dbReference type="GO" id="GO:0006310">
    <property type="term" value="P:DNA recombination"/>
    <property type="evidence" value="ECO:0007669"/>
    <property type="project" value="UniProtKB-KW"/>
</dbReference>
<dbReference type="InterPro" id="IPR027417">
    <property type="entry name" value="P-loop_NTPase"/>
</dbReference>
<dbReference type="EMBL" id="CAJVPJ010001118">
    <property type="protein sequence ID" value="CAG8576252.1"/>
    <property type="molecule type" value="Genomic_DNA"/>
</dbReference>
<accession>A0A9N9G246</accession>